<dbReference type="Pfam" id="PF08315">
    <property type="entry name" value="cwf18"/>
    <property type="match status" value="1"/>
</dbReference>
<dbReference type="STRING" id="1246581.A0A2H9TN40"/>
<proteinExistence type="predicted"/>
<evidence type="ECO:0000313" key="1">
    <source>
        <dbReference type="EMBL" id="PJF19188.1"/>
    </source>
</evidence>
<accession>A0A2H9TN40</accession>
<comment type="caution">
    <text evidence="1">The sequence shown here is derived from an EMBL/GenBank/DDBJ whole genome shotgun (WGS) entry which is preliminary data.</text>
</comment>
<dbReference type="InterPro" id="IPR013169">
    <property type="entry name" value="mRNA_splic_Cwf18-like"/>
</dbReference>
<evidence type="ECO:0000313" key="2">
    <source>
        <dbReference type="Proteomes" id="UP000240830"/>
    </source>
</evidence>
<sequence length="119" mass="13269">MEDAARERRARLAALRQGNVIETGPLDPTVAVASPGLEPTRREEFAGLEPVTVSLEEKAKETLQTLVVESGPVGLTELAPRKANWDLKRDLEPKLEKLEEVTQTRIRQIIRDRMAQSSV</sequence>
<dbReference type="PANTHER" id="PTHR31551">
    <property type="entry name" value="PRE-MRNA-SPLICING FACTOR CWF18"/>
    <property type="match status" value="1"/>
</dbReference>
<keyword evidence="2" id="KW-1185">Reference proteome</keyword>
<dbReference type="EMBL" id="MTSL01000075">
    <property type="protein sequence ID" value="PJF19188.1"/>
    <property type="molecule type" value="Genomic_DNA"/>
</dbReference>
<gene>
    <name evidence="1" type="ORF">PSACC_01030</name>
</gene>
<evidence type="ECO:0008006" key="3">
    <source>
        <dbReference type="Google" id="ProtNLM"/>
    </source>
</evidence>
<dbReference type="GO" id="GO:0005684">
    <property type="term" value="C:U2-type spliceosomal complex"/>
    <property type="evidence" value="ECO:0007669"/>
    <property type="project" value="TreeGrafter"/>
</dbReference>
<name>A0A2H9TN40_9FUNG</name>
<organism evidence="1 2">
    <name type="scientific">Paramicrosporidium saccamoebae</name>
    <dbReference type="NCBI Taxonomy" id="1246581"/>
    <lineage>
        <taxon>Eukaryota</taxon>
        <taxon>Fungi</taxon>
        <taxon>Fungi incertae sedis</taxon>
        <taxon>Cryptomycota</taxon>
        <taxon>Cryptomycota incertae sedis</taxon>
        <taxon>Paramicrosporidium</taxon>
    </lineage>
</organism>
<reference evidence="1 2" key="1">
    <citation type="submission" date="2016-10" db="EMBL/GenBank/DDBJ databases">
        <title>The genome of Paramicrosporidium saccamoebae is the missing link in understanding Cryptomycota and Microsporidia evolution.</title>
        <authorList>
            <person name="Quandt C.A."/>
            <person name="Beaudet D."/>
            <person name="Corsaro D."/>
            <person name="Michel R."/>
            <person name="Corradi N."/>
            <person name="James T."/>
        </authorList>
    </citation>
    <scope>NUCLEOTIDE SEQUENCE [LARGE SCALE GENOMIC DNA]</scope>
    <source>
        <strain evidence="1 2">KSL3</strain>
    </source>
</reference>
<dbReference type="GO" id="GO:0071014">
    <property type="term" value="C:post-mRNA release spliceosomal complex"/>
    <property type="evidence" value="ECO:0007669"/>
    <property type="project" value="TreeGrafter"/>
</dbReference>
<dbReference type="OrthoDB" id="10261348at2759"/>
<protein>
    <recommendedName>
        <fullName evidence="3">Coiled-coil domain-containing protein 12</fullName>
    </recommendedName>
</protein>
<dbReference type="Proteomes" id="UP000240830">
    <property type="component" value="Unassembled WGS sequence"/>
</dbReference>
<dbReference type="AlphaFoldDB" id="A0A2H9TN40"/>
<dbReference type="PANTHER" id="PTHR31551:SF1">
    <property type="entry name" value="COILED-COIL DOMAIN-CONTAINING PROTEIN 12"/>
    <property type="match status" value="1"/>
</dbReference>